<sequence length="457" mass="50003">QKKIAKLQTEIAIFDKKREGETASQEKKESDSKDTTQKWKTTYDAVKSVNTELQSIGKNVGGATGEIISTAVQLSTSTLSMIDNITKLSTFSGTSIAGVSGAAGTAIKTVEKASVILAIVGAAFQIITQIVNVAKKLFSSDGAKEDRIKALAEENKEVEKSVKNLEKQYTKLGKEINKAYSTDASKLIGESNQLLEQENEQKTKQKAIIDQQIKEEESKKKPDKNKIKAWNDSLGEIDNAIADNNAKIEENKEKQLDAFFGKDVKSAINDFAQAYASAWTSGEDKAKAMKDVVKKMIKGVIVEMLKANLQPTVKLIREKIEAALVDGIIDATEQAELDRIIDQATKDAENKNSGLDKYMVDEEANVRSEATQKGFASMSQESANELNGRFTTLQTLTFSVNENTKILVANSGQILLHLAGIESNTKYCENLAEINSNIRSVKSGIDDMNMKGITIKK</sequence>
<reference evidence="3" key="1">
    <citation type="submission" date="2019-03" db="EMBL/GenBank/DDBJ databases">
        <title>Single cell metagenomics reveals metabolic interactions within the superorganism composed of flagellate Streblomastix strix and complex community of Bacteroidetes bacteria on its surface.</title>
        <authorList>
            <person name="Treitli S.C."/>
            <person name="Kolisko M."/>
            <person name="Husnik F."/>
            <person name="Keeling P."/>
            <person name="Hampl V."/>
        </authorList>
    </citation>
    <scope>NUCLEOTIDE SEQUENCE</scope>
    <source>
        <strain evidence="3">STM</strain>
    </source>
</reference>
<dbReference type="EMBL" id="SNRY01005808">
    <property type="protein sequence ID" value="KAA6314053.1"/>
    <property type="molecule type" value="Genomic_DNA"/>
</dbReference>
<organism evidence="3">
    <name type="scientific">termite gut metagenome</name>
    <dbReference type="NCBI Taxonomy" id="433724"/>
    <lineage>
        <taxon>unclassified sequences</taxon>
        <taxon>metagenomes</taxon>
        <taxon>organismal metagenomes</taxon>
    </lineage>
</organism>
<keyword evidence="1" id="KW-0175">Coiled coil</keyword>
<gene>
    <name evidence="3" type="ORF">EZS27_035274</name>
</gene>
<evidence type="ECO:0000313" key="3">
    <source>
        <dbReference type="EMBL" id="KAA6314053.1"/>
    </source>
</evidence>
<feature type="coiled-coil region" evidence="1">
    <location>
        <begin position="148"/>
        <end position="219"/>
    </location>
</feature>
<proteinExistence type="predicted"/>
<feature type="region of interest" description="Disordered" evidence="2">
    <location>
        <begin position="16"/>
        <end position="37"/>
    </location>
</feature>
<accession>A0A5J4Q0D6</accession>
<protein>
    <submittedName>
        <fullName evidence="3">Uncharacterized protein</fullName>
    </submittedName>
</protein>
<comment type="caution">
    <text evidence="3">The sequence shown here is derived from an EMBL/GenBank/DDBJ whole genome shotgun (WGS) entry which is preliminary data.</text>
</comment>
<evidence type="ECO:0000256" key="2">
    <source>
        <dbReference type="SAM" id="MobiDB-lite"/>
    </source>
</evidence>
<feature type="non-terminal residue" evidence="3">
    <location>
        <position position="1"/>
    </location>
</feature>
<evidence type="ECO:0000256" key="1">
    <source>
        <dbReference type="SAM" id="Coils"/>
    </source>
</evidence>
<dbReference type="AlphaFoldDB" id="A0A5J4Q0D6"/>
<name>A0A5J4Q0D6_9ZZZZ</name>